<dbReference type="EMBL" id="RBWV01000013">
    <property type="protein sequence ID" value="RKS72640.1"/>
    <property type="molecule type" value="Genomic_DNA"/>
</dbReference>
<proteinExistence type="predicted"/>
<keyword evidence="1" id="KW-0812">Transmembrane</keyword>
<organism evidence="2 3">
    <name type="scientific">Motilibacter peucedani</name>
    <dbReference type="NCBI Taxonomy" id="598650"/>
    <lineage>
        <taxon>Bacteria</taxon>
        <taxon>Bacillati</taxon>
        <taxon>Actinomycetota</taxon>
        <taxon>Actinomycetes</taxon>
        <taxon>Motilibacterales</taxon>
        <taxon>Motilibacteraceae</taxon>
        <taxon>Motilibacter</taxon>
    </lineage>
</organism>
<dbReference type="AlphaFoldDB" id="A0A420XMY0"/>
<evidence type="ECO:0000313" key="3">
    <source>
        <dbReference type="Proteomes" id="UP000281955"/>
    </source>
</evidence>
<keyword evidence="1" id="KW-1133">Transmembrane helix</keyword>
<comment type="caution">
    <text evidence="2">The sequence shown here is derived from an EMBL/GenBank/DDBJ whole genome shotgun (WGS) entry which is preliminary data.</text>
</comment>
<feature type="transmembrane region" description="Helical" evidence="1">
    <location>
        <begin position="47"/>
        <end position="64"/>
    </location>
</feature>
<keyword evidence="1" id="KW-0472">Membrane</keyword>
<reference evidence="2 3" key="1">
    <citation type="submission" date="2018-10" db="EMBL/GenBank/DDBJ databases">
        <title>Genomic Encyclopedia of Archaeal and Bacterial Type Strains, Phase II (KMG-II): from individual species to whole genera.</title>
        <authorList>
            <person name="Goeker M."/>
        </authorList>
    </citation>
    <scope>NUCLEOTIDE SEQUENCE [LARGE SCALE GENOMIC DNA]</scope>
    <source>
        <strain evidence="2 3">RP-AC37</strain>
    </source>
</reference>
<name>A0A420XMY0_9ACTN</name>
<feature type="transmembrane region" description="Helical" evidence="1">
    <location>
        <begin position="18"/>
        <end position="41"/>
    </location>
</feature>
<protein>
    <submittedName>
        <fullName evidence="2">Uncharacterized protein</fullName>
    </submittedName>
</protein>
<evidence type="ECO:0000256" key="1">
    <source>
        <dbReference type="SAM" id="Phobius"/>
    </source>
</evidence>
<evidence type="ECO:0000313" key="2">
    <source>
        <dbReference type="EMBL" id="RKS72640.1"/>
    </source>
</evidence>
<keyword evidence="3" id="KW-1185">Reference proteome</keyword>
<sequence length="258" mass="27267">MPEGTDNAAPAVLRSAMALLRAVALALGVGALVTGAVAVFVSENETGTAALVVSGVALVGFALLGDRIDSIEGAGVKVLLRKADSKFAQAALAERAGRSEDASRLRGEGQQLLAAAHSLGSEYERVRGAHESGATRTQLMETLMSQGRALAPQLTDVQQVRSAFSAGGDGDRISAIAMMQGRPELADLDCLLDAVEHSRSAFEQYQALKAVRMLLDGGLDARQQRSVLDVLERSSFDGHDRRWFADDIRTRLSGVEGH</sequence>
<dbReference type="InParanoid" id="A0A420XMY0"/>
<dbReference type="Proteomes" id="UP000281955">
    <property type="component" value="Unassembled WGS sequence"/>
</dbReference>
<accession>A0A420XMY0</accession>
<gene>
    <name evidence="2" type="ORF">CLV35_2888</name>
</gene>